<comment type="caution">
    <text evidence="1">The sequence shown here is derived from an EMBL/GenBank/DDBJ whole genome shotgun (WGS) entry which is preliminary data.</text>
</comment>
<dbReference type="Proteomes" id="UP000008366">
    <property type="component" value="Unassembled WGS sequence"/>
</dbReference>
<dbReference type="InterPro" id="IPR043519">
    <property type="entry name" value="NT_sf"/>
</dbReference>
<accession>K6WBG0</accession>
<dbReference type="AlphaFoldDB" id="K6WBG0"/>
<evidence type="ECO:0008006" key="3">
    <source>
        <dbReference type="Google" id="ProtNLM"/>
    </source>
</evidence>
<dbReference type="RefSeq" id="WP_006593107.1">
    <property type="nucleotide sequence ID" value="NZ_BAHD01000042.1"/>
</dbReference>
<dbReference type="Gene3D" id="3.30.460.40">
    <property type="match status" value="1"/>
</dbReference>
<sequence length="196" mass="21206">MTNALAESLTQLARDLDRMQAAWALIGGFAVSVWVEPRFTRDVDVCVLVDDDASAERTALELRNLGYTVTSVVEHEYRDRLATVRLVSPVSGGILVDLLFASSGIEPEIVTAATALEIVPGLVVPVAGPAELVVLKLLARDDDLRPQDAADLVALRPTLTEADVARVRDLSALVVARGFDRERDLVGLAHDYLHGR</sequence>
<dbReference type="SUPFAM" id="SSF81301">
    <property type="entry name" value="Nucleotidyltransferase"/>
    <property type="match status" value="1"/>
</dbReference>
<keyword evidence="2" id="KW-1185">Reference proteome</keyword>
<dbReference type="eggNOG" id="ENOG5032T4H">
    <property type="taxonomic scope" value="Bacteria"/>
</dbReference>
<protein>
    <recommendedName>
        <fullName evidence="3">Nucleotidyltransferase</fullName>
    </recommendedName>
</protein>
<dbReference type="InterPro" id="IPR014942">
    <property type="entry name" value="AbiEii"/>
</dbReference>
<reference evidence="1 2" key="1">
    <citation type="submission" date="2012-08" db="EMBL/GenBank/DDBJ databases">
        <title>Whole genome shotgun sequence of Kineosphaera limosa NBRC 100340.</title>
        <authorList>
            <person name="Yoshida I."/>
            <person name="Isaki S."/>
            <person name="Hosoyama A."/>
            <person name="Tsuchikane K."/>
            <person name="Katsumata H."/>
            <person name="Ando Y."/>
            <person name="Ohji S."/>
            <person name="Hamada M."/>
            <person name="Tamura T."/>
            <person name="Yamazoe A."/>
            <person name="Yamazaki S."/>
            <person name="Fujita N."/>
        </authorList>
    </citation>
    <scope>NUCLEOTIDE SEQUENCE [LARGE SCALE GENOMIC DNA]</scope>
    <source>
        <strain evidence="1 2">NBRC 100340</strain>
    </source>
</reference>
<proteinExistence type="predicted"/>
<dbReference type="EMBL" id="BAHD01000042">
    <property type="protein sequence ID" value="GAB96575.1"/>
    <property type="molecule type" value="Genomic_DNA"/>
</dbReference>
<name>K6WBG0_9MICO</name>
<evidence type="ECO:0000313" key="1">
    <source>
        <dbReference type="EMBL" id="GAB96575.1"/>
    </source>
</evidence>
<dbReference type="OrthoDB" id="5179643at2"/>
<evidence type="ECO:0000313" key="2">
    <source>
        <dbReference type="Proteomes" id="UP000008366"/>
    </source>
</evidence>
<organism evidence="1 2">
    <name type="scientific">Kineosphaera limosa NBRC 100340</name>
    <dbReference type="NCBI Taxonomy" id="1184609"/>
    <lineage>
        <taxon>Bacteria</taxon>
        <taxon>Bacillati</taxon>
        <taxon>Actinomycetota</taxon>
        <taxon>Actinomycetes</taxon>
        <taxon>Micrococcales</taxon>
        <taxon>Dermatophilaceae</taxon>
        <taxon>Kineosphaera</taxon>
    </lineage>
</organism>
<gene>
    <name evidence="1" type="ORF">KILIM_042_00190</name>
</gene>
<dbReference type="Pfam" id="PF08843">
    <property type="entry name" value="AbiEii"/>
    <property type="match status" value="1"/>
</dbReference>
<dbReference type="STRING" id="1184609.KILIM_042_00190"/>